<feature type="domain" description="Cadherin" evidence="10">
    <location>
        <begin position="1134"/>
        <end position="1236"/>
    </location>
</feature>
<evidence type="ECO:0000256" key="4">
    <source>
        <dbReference type="ARBA" id="ARBA00022837"/>
    </source>
</evidence>
<keyword evidence="2 8" id="KW-0812">Transmembrane</keyword>
<evidence type="ECO:0000313" key="11">
    <source>
        <dbReference type="Proteomes" id="UP000887572"/>
    </source>
</evidence>
<dbReference type="SUPFAM" id="SSF49313">
    <property type="entry name" value="Cadherin-like"/>
    <property type="match status" value="2"/>
</dbReference>
<dbReference type="GO" id="GO:0005509">
    <property type="term" value="F:calcium ion binding"/>
    <property type="evidence" value="ECO:0007669"/>
    <property type="project" value="UniProtKB-UniRule"/>
</dbReference>
<dbReference type="Gene3D" id="2.60.40.60">
    <property type="entry name" value="Cadherins"/>
    <property type="match status" value="2"/>
</dbReference>
<dbReference type="PANTHER" id="PTHR24026">
    <property type="entry name" value="FAT ATYPICAL CADHERIN-RELATED"/>
    <property type="match status" value="1"/>
</dbReference>
<dbReference type="InterPro" id="IPR002126">
    <property type="entry name" value="Cadherin-like_dom"/>
</dbReference>
<keyword evidence="5 8" id="KW-1133">Transmembrane helix</keyword>
<sequence>MLLATIFTLFSLFLTALNGAGSTDRRLLRLFSARGTLDRAATAGTFVQFDGPMRVSAQILQNSTVSVTVAEPFFLRQFFRVVPTIPTAMPSSRPLDASEIPVQNWESGFLNLTLLAQIVPPPQRENASQYSVLELEEKQIVVQLVQKFRPNLRDESHFPVIAPQAVRDPNNCSIFRAKVQNWPEKLFAAHLIGPSADHFTLIMPSGANASETQKSGDNFLILHHQNAKINEKCAPTVSLSFLLYIDLAETYGTRNSVLHPLELFTENSNASASGNVAAATAQNAPHFTRTHFCVQYNATARAFTTHAEAPLVLLAHVHPSRIARANDGNKTVEFALVQSESAGLIEVEPSTGTIVPRDADALSAALRRRHSPLTITATLRKHRGGPVADKADIQIELAPENRTSEANNFGNKVHAEDPEVRFEKPIYAFAIDPFLNKITPGGIAVGTIDVTQTARNGTHFVVAEGGAGHFAFGDNSNLLLYTGAIGQFSRDFALKVLLRQRGDPNDRVDTAIVHALVAGTDSQPAHFPLAFRRVLQARVPAAAADVALALPAARDPDANARLSYAIDATSSACRDRFGLHMRADDCTRAFSVSQTPQDGDAYTVRIDRTAAQTMSEAVLNISAHDDAHPVEPNDYAVLLIKFVAENDSSVETGSSVSEPFTLRRAIAGSNFPERITLNDSFPANALVQTFGLALPRPPALNFSLFTNFRHFAIGKDSGHLFTTRQLRGLAGKFQLRVQVQYGHEVESIPFQLEVTKSPKFGENLEFSNKLDPIGDDIDQNEIRPGMELGRLGPGCLNSSTKFELLPNEFVSTQILQINANNGAITLGDGFFRASDVSNRNFTRIFRPDHPVELFVRASNCDRVVHVPVHFWLPNWETTGNSRQMPLPSSPPLPKSPLALPETIPAGSFLCSLDFAVAPRLDHFRLQTVPNFDATNGSTVPILALERRANSIVVRTARPLKGISDGPIDVRILHKNNDTEIGHFSIRLESAAPCQPRFKRSQPLRFTVEQDVLRQLPDDAPWLPAGALSAEFADSAARNCSPLQFSLRRAGDDADQQQQLEALIRVEPTTGLLSVHARAAAAAADGRDERQIMLLVEVRSGAFQARHGIQLLIRRPKQPPVPLRFAGVLVPLQLDIDEGVPAGSSLTTVRAVPSGGVRYRLEANDQVKALVEVNARSGELRTLHALDFEALSMNRNLIQNLAILNFSVKAESEGGGQGAELNVQLRIHDVNDNAPVFDQSVYDFVLERNAPVGTVVGQVIARDADASAESAPSIRLLSCHFLNERVTRPIRPPELAFALDAVASGKILLRTPVDSSPGALFRLELGAEDGEDEDVERRQRNQHNATVNVWVCDEPDIVSVLIARSPVELDATALSAFLTALSARTRPARAVLHALRYRPGMRGVPGELQANAAVLQVCFVNGTRIVPFDALERTLRNADGVEGMDGFEQNLFMASVDEPRRVGPEFLGGPSSAPAVAHPTGSQLLLSLTLIFGALLCAVCTTIGVLLCQHRQRFQAEKRLAHAADTIRDASAHADSCADNHSVNNGIGNPSAHFVVPGAFPSPPPAHSMPFMPQKYAEIWKRPLPPAPPLSSDGIYQSAQPSTDYYAVQEMKLNL</sequence>
<dbReference type="InterPro" id="IPR020894">
    <property type="entry name" value="Cadherin_CS"/>
</dbReference>
<evidence type="ECO:0000256" key="5">
    <source>
        <dbReference type="ARBA" id="ARBA00022989"/>
    </source>
</evidence>
<dbReference type="PRINTS" id="PR00205">
    <property type="entry name" value="CADHERIN"/>
</dbReference>
<proteinExistence type="predicted"/>
<organism evidence="11 12">
    <name type="scientific">Globodera rostochiensis</name>
    <name type="common">Golden nematode worm</name>
    <name type="synonym">Heterodera rostochiensis</name>
    <dbReference type="NCBI Taxonomy" id="31243"/>
    <lineage>
        <taxon>Eukaryota</taxon>
        <taxon>Metazoa</taxon>
        <taxon>Ecdysozoa</taxon>
        <taxon>Nematoda</taxon>
        <taxon>Chromadorea</taxon>
        <taxon>Rhabditida</taxon>
        <taxon>Tylenchina</taxon>
        <taxon>Tylenchomorpha</taxon>
        <taxon>Tylenchoidea</taxon>
        <taxon>Heteroderidae</taxon>
        <taxon>Heteroderinae</taxon>
        <taxon>Globodera</taxon>
    </lineage>
</organism>
<reference evidence="12" key="1">
    <citation type="submission" date="2022-11" db="UniProtKB">
        <authorList>
            <consortium name="WormBaseParasite"/>
        </authorList>
    </citation>
    <scope>IDENTIFICATION</scope>
</reference>
<protein>
    <submittedName>
        <fullName evidence="12">Cadherin domain-containing protein</fullName>
    </submittedName>
</protein>
<dbReference type="SMART" id="SM00112">
    <property type="entry name" value="CA"/>
    <property type="match status" value="2"/>
</dbReference>
<feature type="chain" id="PRO_5037228458" evidence="9">
    <location>
        <begin position="20"/>
        <end position="1614"/>
    </location>
</feature>
<dbReference type="GO" id="GO:0005886">
    <property type="term" value="C:plasma membrane"/>
    <property type="evidence" value="ECO:0007669"/>
    <property type="project" value="UniProtKB-SubCell"/>
</dbReference>
<evidence type="ECO:0000256" key="7">
    <source>
        <dbReference type="PROSITE-ProRule" id="PRU00043"/>
    </source>
</evidence>
<dbReference type="Proteomes" id="UP000887572">
    <property type="component" value="Unplaced"/>
</dbReference>
<keyword evidence="11" id="KW-1185">Reference proteome</keyword>
<feature type="domain" description="Cadherin" evidence="10">
    <location>
        <begin position="1237"/>
        <end position="1367"/>
    </location>
</feature>
<feature type="transmembrane region" description="Helical" evidence="8">
    <location>
        <begin position="1483"/>
        <end position="1507"/>
    </location>
</feature>
<dbReference type="InterPro" id="IPR015919">
    <property type="entry name" value="Cadherin-like_sf"/>
</dbReference>
<dbReference type="GO" id="GO:0007156">
    <property type="term" value="P:homophilic cell adhesion via plasma membrane adhesion molecules"/>
    <property type="evidence" value="ECO:0007669"/>
    <property type="project" value="InterPro"/>
</dbReference>
<keyword evidence="6 8" id="KW-0472">Membrane</keyword>
<evidence type="ECO:0000256" key="8">
    <source>
        <dbReference type="SAM" id="Phobius"/>
    </source>
</evidence>
<evidence type="ECO:0000256" key="1">
    <source>
        <dbReference type="ARBA" id="ARBA00004370"/>
    </source>
</evidence>
<evidence type="ECO:0000256" key="6">
    <source>
        <dbReference type="ARBA" id="ARBA00023136"/>
    </source>
</evidence>
<evidence type="ECO:0000256" key="3">
    <source>
        <dbReference type="ARBA" id="ARBA00022737"/>
    </source>
</evidence>
<dbReference type="PROSITE" id="PS00232">
    <property type="entry name" value="CADHERIN_1"/>
    <property type="match status" value="1"/>
</dbReference>
<evidence type="ECO:0000256" key="9">
    <source>
        <dbReference type="SAM" id="SignalP"/>
    </source>
</evidence>
<dbReference type="PROSITE" id="PS50268">
    <property type="entry name" value="CADHERIN_2"/>
    <property type="match status" value="2"/>
</dbReference>
<keyword evidence="9" id="KW-0732">Signal</keyword>
<evidence type="ECO:0000313" key="12">
    <source>
        <dbReference type="WBParaSite" id="Gr19_v10_g11846.t1"/>
    </source>
</evidence>
<comment type="subcellular location">
    <subcellularLocation>
        <location evidence="1">Membrane</location>
    </subcellularLocation>
</comment>
<evidence type="ECO:0000259" key="10">
    <source>
        <dbReference type="PROSITE" id="PS50268"/>
    </source>
</evidence>
<accession>A0A914GVZ7</accession>
<keyword evidence="4 7" id="KW-0106">Calcium</keyword>
<dbReference type="WBParaSite" id="Gr19_v10_g11846.t1">
    <property type="protein sequence ID" value="Gr19_v10_g11846.t1"/>
    <property type="gene ID" value="Gr19_v10_g11846"/>
</dbReference>
<keyword evidence="3" id="KW-0677">Repeat</keyword>
<feature type="signal peptide" evidence="9">
    <location>
        <begin position="1"/>
        <end position="19"/>
    </location>
</feature>
<name>A0A914GVZ7_GLORO</name>
<dbReference type="PANTHER" id="PTHR24026:SF126">
    <property type="entry name" value="PROTOCADHERIN FAT 4"/>
    <property type="match status" value="1"/>
</dbReference>
<dbReference type="CDD" id="cd11304">
    <property type="entry name" value="Cadherin_repeat"/>
    <property type="match status" value="2"/>
</dbReference>
<evidence type="ECO:0000256" key="2">
    <source>
        <dbReference type="ARBA" id="ARBA00022692"/>
    </source>
</evidence>